<organism evidence="3 4">
    <name type="scientific">Metapseudomonas lalkuanensis</name>
    <dbReference type="NCBI Taxonomy" id="2604832"/>
    <lineage>
        <taxon>Bacteria</taxon>
        <taxon>Pseudomonadati</taxon>
        <taxon>Pseudomonadota</taxon>
        <taxon>Gammaproteobacteria</taxon>
        <taxon>Pseudomonadales</taxon>
        <taxon>Pseudomonadaceae</taxon>
        <taxon>Metapseudomonas</taxon>
    </lineage>
</organism>
<evidence type="ECO:0000313" key="4">
    <source>
        <dbReference type="Proteomes" id="UP000327179"/>
    </source>
</evidence>
<dbReference type="SUPFAM" id="SSF47090">
    <property type="entry name" value="PGBD-like"/>
    <property type="match status" value="1"/>
</dbReference>
<sequence length="278" mass="30378">MTLIRHGHRGQAVRQLQQQLNRAGAELYVDGHFGDATEAAVRAYQRRVGLVADGIAGPKTLATLAGTGNARLLHHNMLLAVAQRLNVELAAIYAVNEVESAGQGFLANGKPAILFERHIMYRQLCTPRSNEDDAAALQAYADELAALHPNLVNPRPGGYAGGTAEHQRLAHARLLDDTCALESASWGAFQIMGFHWQRLGYASVQAFVAEMEAGENQQFDAFARFIETDPALLKALQGKRCATFAKLYNGPAYQRNLYDVKLERAYQRHAEAAIEAAA</sequence>
<proteinExistence type="predicted"/>
<evidence type="ECO:0000313" key="3">
    <source>
        <dbReference type="EMBL" id="QEY63356.1"/>
    </source>
</evidence>
<protein>
    <submittedName>
        <fullName evidence="3">DUF3380 domain-containing protein</fullName>
    </submittedName>
</protein>
<gene>
    <name evidence="3" type="ORF">FXN65_15325</name>
</gene>
<evidence type="ECO:0000259" key="1">
    <source>
        <dbReference type="Pfam" id="PF01471"/>
    </source>
</evidence>
<name>A0A5J6QRN5_9GAMM</name>
<dbReference type="InterPro" id="IPR024408">
    <property type="entry name" value="Muramidase"/>
</dbReference>
<dbReference type="InterPro" id="IPR036365">
    <property type="entry name" value="PGBD-like_sf"/>
</dbReference>
<dbReference type="Pfam" id="PF11860">
    <property type="entry name" value="Muramidase"/>
    <property type="match status" value="1"/>
</dbReference>
<evidence type="ECO:0000259" key="2">
    <source>
        <dbReference type="Pfam" id="PF11860"/>
    </source>
</evidence>
<dbReference type="Gene3D" id="1.10.101.10">
    <property type="entry name" value="PGBD-like superfamily/PGBD"/>
    <property type="match status" value="1"/>
</dbReference>
<keyword evidence="4" id="KW-1185">Reference proteome</keyword>
<accession>A0A5J6QRN5</accession>
<dbReference type="RefSeq" id="WP_151134003.1">
    <property type="nucleotide sequence ID" value="NZ_CP043311.1"/>
</dbReference>
<feature type="domain" description="Peptidoglycan binding-like" evidence="1">
    <location>
        <begin position="9"/>
        <end position="64"/>
    </location>
</feature>
<dbReference type="InterPro" id="IPR036366">
    <property type="entry name" value="PGBDSf"/>
</dbReference>
<feature type="domain" description="N-acetylmuramidase" evidence="2">
    <location>
        <begin position="88"/>
        <end position="269"/>
    </location>
</feature>
<dbReference type="Pfam" id="PF01471">
    <property type="entry name" value="PG_binding_1"/>
    <property type="match status" value="1"/>
</dbReference>
<dbReference type="InterPro" id="IPR002477">
    <property type="entry name" value="Peptidoglycan-bd-like"/>
</dbReference>
<dbReference type="AlphaFoldDB" id="A0A5J6QRN5"/>
<dbReference type="KEGG" id="plal:FXN65_15325"/>
<dbReference type="Proteomes" id="UP000327179">
    <property type="component" value="Chromosome"/>
</dbReference>
<dbReference type="EMBL" id="CP043311">
    <property type="protein sequence ID" value="QEY63356.1"/>
    <property type="molecule type" value="Genomic_DNA"/>
</dbReference>
<reference evidence="3 4" key="1">
    <citation type="submission" date="2019-08" db="EMBL/GenBank/DDBJ databases">
        <title>Whole-genome Sequencing of e-waste polymer degrading bacterium Pseudomonas sp. strain PE08.</title>
        <authorList>
            <person name="Kirdat K."/>
            <person name="Debbarma P."/>
            <person name="Narawade N."/>
            <person name="Suyal D."/>
            <person name="Thorat V."/>
            <person name="Shouche Y."/>
            <person name="Goel R."/>
            <person name="Yadav A."/>
        </authorList>
    </citation>
    <scope>NUCLEOTIDE SEQUENCE [LARGE SCALE GENOMIC DNA]</scope>
    <source>
        <strain evidence="3 4">PE08</strain>
    </source>
</reference>